<accession>A0A375YWL1</accession>
<feature type="transmembrane region" description="Helical" evidence="1">
    <location>
        <begin position="12"/>
        <end position="30"/>
    </location>
</feature>
<dbReference type="Proteomes" id="UP000252015">
    <property type="component" value="Unassembled WGS sequence"/>
</dbReference>
<evidence type="ECO:0000313" key="2">
    <source>
        <dbReference type="EMBL" id="SRX93249.1"/>
    </source>
</evidence>
<proteinExistence type="predicted"/>
<organism evidence="2 3">
    <name type="scientific">Mycobacterium shimoidei</name>
    <dbReference type="NCBI Taxonomy" id="29313"/>
    <lineage>
        <taxon>Bacteria</taxon>
        <taxon>Bacillati</taxon>
        <taxon>Actinomycetota</taxon>
        <taxon>Actinomycetes</taxon>
        <taxon>Mycobacteriales</taxon>
        <taxon>Mycobacteriaceae</taxon>
        <taxon>Mycobacterium</taxon>
    </lineage>
</organism>
<dbReference type="AlphaFoldDB" id="A0A375YWL1"/>
<gene>
    <name evidence="2" type="ORF">MSP7336_01485</name>
</gene>
<protein>
    <submittedName>
        <fullName evidence="2">Uncharacterized protein</fullName>
    </submittedName>
</protein>
<reference evidence="2 3" key="1">
    <citation type="submission" date="2018-05" db="EMBL/GenBank/DDBJ databases">
        <authorList>
            <consortium name="IHU Genomes"/>
        </authorList>
    </citation>
    <scope>NUCLEOTIDE SEQUENCE [LARGE SCALE GENOMIC DNA]</scope>
    <source>
        <strain evidence="2 3">P7336</strain>
    </source>
</reference>
<evidence type="ECO:0000256" key="1">
    <source>
        <dbReference type="SAM" id="Phobius"/>
    </source>
</evidence>
<evidence type="ECO:0000313" key="3">
    <source>
        <dbReference type="Proteomes" id="UP000252015"/>
    </source>
</evidence>
<keyword evidence="1" id="KW-0472">Membrane</keyword>
<keyword evidence="3" id="KW-1185">Reference proteome</keyword>
<feature type="transmembrane region" description="Helical" evidence="1">
    <location>
        <begin position="42"/>
        <end position="61"/>
    </location>
</feature>
<sequence length="214" mass="24063">MTSKLREWIFETSKFASAVVTFWLLSFVPFELKFTNGKLLEMLIEAVVASTLAFVFWGFVVGRPTVELHWRTAETYQPESGRPTLAPNQSVNVQIHVTGETWMCKAIRKCTEGRQCELELDFRPYGSHLVVIQTRRNTPARLNATGTGVIFTGLSARSGFQAVSEIQIVRDGAFTVSNPMELEITQRWSPPLARCCPKLLKVKAGVDGFHLRGR</sequence>
<name>A0A375YWL1_MYCSH</name>
<keyword evidence="1" id="KW-0812">Transmembrane</keyword>
<keyword evidence="1" id="KW-1133">Transmembrane helix</keyword>
<dbReference type="EMBL" id="UEGW01000001">
    <property type="protein sequence ID" value="SRX93249.1"/>
    <property type="molecule type" value="Genomic_DNA"/>
</dbReference>
<dbReference type="RefSeq" id="WP_113963404.1">
    <property type="nucleotide sequence ID" value="NZ_UEGW01000001.1"/>
</dbReference>